<dbReference type="InterPro" id="IPR016181">
    <property type="entry name" value="Acyl_CoA_acyltransferase"/>
</dbReference>
<evidence type="ECO:0000259" key="1">
    <source>
        <dbReference type="PROSITE" id="PS51186"/>
    </source>
</evidence>
<dbReference type="SUPFAM" id="SSF55729">
    <property type="entry name" value="Acyl-CoA N-acyltransferases (Nat)"/>
    <property type="match status" value="1"/>
</dbReference>
<dbReference type="Gene3D" id="3.40.630.30">
    <property type="match status" value="1"/>
</dbReference>
<dbReference type="PROSITE" id="PS51186">
    <property type="entry name" value="GNAT"/>
    <property type="match status" value="1"/>
</dbReference>
<dbReference type="Pfam" id="PF00583">
    <property type="entry name" value="Acetyltransf_1"/>
    <property type="match status" value="1"/>
</dbReference>
<dbReference type="InterPro" id="IPR000182">
    <property type="entry name" value="GNAT_dom"/>
</dbReference>
<dbReference type="Proteomes" id="UP000242180">
    <property type="component" value="Unassembled WGS sequence"/>
</dbReference>
<sequence>MVQQDILYVRHANLNDLNITHDIVRVINDAFKVPEKKGWTTSEGEIVDGARTTPEEVESYIKETEARPLLLAFDRSVQPERVIATLQIQPNNDKEAKLGLISVDPAYQSRGVGGRLLRFTFEHGRELGFETYTIHVFETRIEILAWYKKLGFVDTGKRIPYHTPHRLKAQVPFVVLTKELVEEIP</sequence>
<keyword evidence="3" id="KW-1185">Reference proteome</keyword>
<evidence type="ECO:0000313" key="2">
    <source>
        <dbReference type="EMBL" id="ORY90010.1"/>
    </source>
</evidence>
<dbReference type="GO" id="GO:0016747">
    <property type="term" value="F:acyltransferase activity, transferring groups other than amino-acyl groups"/>
    <property type="evidence" value="ECO:0007669"/>
    <property type="project" value="InterPro"/>
</dbReference>
<protein>
    <submittedName>
        <fullName evidence="2">Acyl-CoA N-acyltransferase</fullName>
    </submittedName>
</protein>
<keyword evidence="2" id="KW-0808">Transferase</keyword>
<organism evidence="2 3">
    <name type="scientific">Syncephalastrum racemosum</name>
    <name type="common">Filamentous fungus</name>
    <dbReference type="NCBI Taxonomy" id="13706"/>
    <lineage>
        <taxon>Eukaryota</taxon>
        <taxon>Fungi</taxon>
        <taxon>Fungi incertae sedis</taxon>
        <taxon>Mucoromycota</taxon>
        <taxon>Mucoromycotina</taxon>
        <taxon>Mucoromycetes</taxon>
        <taxon>Mucorales</taxon>
        <taxon>Syncephalastraceae</taxon>
        <taxon>Syncephalastrum</taxon>
    </lineage>
</organism>
<gene>
    <name evidence="2" type="ORF">BCR43DRAFT_499856</name>
</gene>
<keyword evidence="2" id="KW-0012">Acyltransferase</keyword>
<dbReference type="CDD" id="cd04301">
    <property type="entry name" value="NAT_SF"/>
    <property type="match status" value="1"/>
</dbReference>
<comment type="caution">
    <text evidence="2">The sequence shown here is derived from an EMBL/GenBank/DDBJ whole genome shotgun (WGS) entry which is preliminary data.</text>
</comment>
<dbReference type="OMA" id="YNTHDGW"/>
<reference evidence="2 3" key="1">
    <citation type="submission" date="2016-07" db="EMBL/GenBank/DDBJ databases">
        <title>Pervasive Adenine N6-methylation of Active Genes in Fungi.</title>
        <authorList>
            <consortium name="DOE Joint Genome Institute"/>
            <person name="Mondo S.J."/>
            <person name="Dannebaum R.O."/>
            <person name="Kuo R.C."/>
            <person name="Labutti K."/>
            <person name="Haridas S."/>
            <person name="Kuo A."/>
            <person name="Salamov A."/>
            <person name="Ahrendt S.R."/>
            <person name="Lipzen A."/>
            <person name="Sullivan W."/>
            <person name="Andreopoulos W.B."/>
            <person name="Clum A."/>
            <person name="Lindquist E."/>
            <person name="Daum C."/>
            <person name="Ramamoorthy G.K."/>
            <person name="Gryganskyi A."/>
            <person name="Culley D."/>
            <person name="Magnuson J.K."/>
            <person name="James T.Y."/>
            <person name="O'Malley M.A."/>
            <person name="Stajich J.E."/>
            <person name="Spatafora J.W."/>
            <person name="Visel A."/>
            <person name="Grigoriev I.V."/>
        </authorList>
    </citation>
    <scope>NUCLEOTIDE SEQUENCE [LARGE SCALE GENOMIC DNA]</scope>
    <source>
        <strain evidence="2 3">NRRL 2496</strain>
    </source>
</reference>
<dbReference type="InterPro" id="IPR050276">
    <property type="entry name" value="MshD_Acetyltransferase"/>
</dbReference>
<accession>A0A1X2GZN5</accession>
<dbReference type="OrthoDB" id="5689at2759"/>
<dbReference type="PANTHER" id="PTHR43617">
    <property type="entry name" value="L-AMINO ACID N-ACETYLTRANSFERASE"/>
    <property type="match status" value="1"/>
</dbReference>
<dbReference type="STRING" id="13706.A0A1X2GZN5"/>
<dbReference type="EMBL" id="MCGN01000013">
    <property type="protein sequence ID" value="ORY90010.1"/>
    <property type="molecule type" value="Genomic_DNA"/>
</dbReference>
<name>A0A1X2GZN5_SYNRA</name>
<evidence type="ECO:0000313" key="3">
    <source>
        <dbReference type="Proteomes" id="UP000242180"/>
    </source>
</evidence>
<feature type="domain" description="N-acetyltransferase" evidence="1">
    <location>
        <begin position="7"/>
        <end position="181"/>
    </location>
</feature>
<proteinExistence type="predicted"/>
<dbReference type="InParanoid" id="A0A1X2GZN5"/>
<dbReference type="AlphaFoldDB" id="A0A1X2GZN5"/>